<proteinExistence type="predicted"/>
<keyword evidence="3" id="KW-1185">Reference proteome</keyword>
<dbReference type="PANTHER" id="PTHR37610:SF75">
    <property type="entry name" value="RETROTRANSPOSON COPIA-LIKE N-TERMINAL DOMAIN-CONTAINING PROTEIN"/>
    <property type="match status" value="1"/>
</dbReference>
<protein>
    <recommendedName>
        <fullName evidence="1">Retrotransposon Copia-like N-terminal domain-containing protein</fullName>
    </recommendedName>
</protein>
<dbReference type="Gramene" id="ONI34154">
    <property type="protein sequence ID" value="ONI34154"/>
    <property type="gene ID" value="PRUPE_1G465400"/>
</dbReference>
<sequence length="107" mass="12194">MRIGVESEGLAYGSNYSAWSRSVRLAITTRRMAGFINGKNIVPAINDSSYDAWDEDNFLVQSWLLNSMTKNVRVLFDHCPTACVVWEATRKTYAVTQNSSKLYQLRH</sequence>
<dbReference type="PANTHER" id="PTHR37610">
    <property type="entry name" value="CCHC-TYPE DOMAIN-CONTAINING PROTEIN"/>
    <property type="match status" value="1"/>
</dbReference>
<feature type="domain" description="Retrotransposon Copia-like N-terminal" evidence="1">
    <location>
        <begin position="13"/>
        <end position="43"/>
    </location>
</feature>
<dbReference type="AlphaFoldDB" id="A0A251RDQ0"/>
<dbReference type="Pfam" id="PF14244">
    <property type="entry name" value="Retrotran_gag_3"/>
    <property type="match status" value="1"/>
</dbReference>
<organism evidence="2 3">
    <name type="scientific">Prunus persica</name>
    <name type="common">Peach</name>
    <name type="synonym">Amygdalus persica</name>
    <dbReference type="NCBI Taxonomy" id="3760"/>
    <lineage>
        <taxon>Eukaryota</taxon>
        <taxon>Viridiplantae</taxon>
        <taxon>Streptophyta</taxon>
        <taxon>Embryophyta</taxon>
        <taxon>Tracheophyta</taxon>
        <taxon>Spermatophyta</taxon>
        <taxon>Magnoliopsida</taxon>
        <taxon>eudicotyledons</taxon>
        <taxon>Gunneridae</taxon>
        <taxon>Pentapetalae</taxon>
        <taxon>rosids</taxon>
        <taxon>fabids</taxon>
        <taxon>Rosales</taxon>
        <taxon>Rosaceae</taxon>
        <taxon>Amygdaloideae</taxon>
        <taxon>Amygdaleae</taxon>
        <taxon>Prunus</taxon>
    </lineage>
</organism>
<reference evidence="2 3" key="1">
    <citation type="journal article" date="2013" name="Nat. Genet.">
        <title>The high-quality draft genome of peach (Prunus persica) identifies unique patterns of genetic diversity, domestication and genome evolution.</title>
        <authorList>
            <consortium name="International Peach Genome Initiative"/>
            <person name="Verde I."/>
            <person name="Abbott A.G."/>
            <person name="Scalabrin S."/>
            <person name="Jung S."/>
            <person name="Shu S."/>
            <person name="Marroni F."/>
            <person name="Zhebentyayeva T."/>
            <person name="Dettori M.T."/>
            <person name="Grimwood J."/>
            <person name="Cattonaro F."/>
            <person name="Zuccolo A."/>
            <person name="Rossini L."/>
            <person name="Jenkins J."/>
            <person name="Vendramin E."/>
            <person name="Meisel L.A."/>
            <person name="Decroocq V."/>
            <person name="Sosinski B."/>
            <person name="Prochnik S."/>
            <person name="Mitros T."/>
            <person name="Policriti A."/>
            <person name="Cipriani G."/>
            <person name="Dondini L."/>
            <person name="Ficklin S."/>
            <person name="Goodstein D.M."/>
            <person name="Xuan P."/>
            <person name="Del Fabbro C."/>
            <person name="Aramini V."/>
            <person name="Copetti D."/>
            <person name="Gonzalez S."/>
            <person name="Horner D.S."/>
            <person name="Falchi R."/>
            <person name="Lucas S."/>
            <person name="Mica E."/>
            <person name="Maldonado J."/>
            <person name="Lazzari B."/>
            <person name="Bielenberg D."/>
            <person name="Pirona R."/>
            <person name="Miculan M."/>
            <person name="Barakat A."/>
            <person name="Testolin R."/>
            <person name="Stella A."/>
            <person name="Tartarini S."/>
            <person name="Tonutti P."/>
            <person name="Arus P."/>
            <person name="Orellana A."/>
            <person name="Wells C."/>
            <person name="Main D."/>
            <person name="Vizzotto G."/>
            <person name="Silva H."/>
            <person name="Salamini F."/>
            <person name="Schmutz J."/>
            <person name="Morgante M."/>
            <person name="Rokhsar D.S."/>
        </authorList>
    </citation>
    <scope>NUCLEOTIDE SEQUENCE [LARGE SCALE GENOMIC DNA]</scope>
    <source>
        <strain evidence="3">cv. Nemared</strain>
    </source>
</reference>
<accession>A0A251RDQ0</accession>
<evidence type="ECO:0000313" key="3">
    <source>
        <dbReference type="Proteomes" id="UP000006882"/>
    </source>
</evidence>
<evidence type="ECO:0000259" key="1">
    <source>
        <dbReference type="Pfam" id="PF14244"/>
    </source>
</evidence>
<gene>
    <name evidence="2" type="ORF">PRUPE_1G465400</name>
</gene>
<dbReference type="InterPro" id="IPR029472">
    <property type="entry name" value="Copia-like_N"/>
</dbReference>
<dbReference type="eggNOG" id="ENOG502T1G7">
    <property type="taxonomic scope" value="Eukaryota"/>
</dbReference>
<dbReference type="EMBL" id="CM007651">
    <property type="protein sequence ID" value="ONI34154.1"/>
    <property type="molecule type" value="Genomic_DNA"/>
</dbReference>
<name>A0A251RDQ0_PRUPE</name>
<evidence type="ECO:0000313" key="2">
    <source>
        <dbReference type="EMBL" id="ONI34154.1"/>
    </source>
</evidence>
<dbReference type="Proteomes" id="UP000006882">
    <property type="component" value="Chromosome G1"/>
</dbReference>